<feature type="transmembrane region" description="Helical" evidence="5">
    <location>
        <begin position="17"/>
        <end position="34"/>
    </location>
</feature>
<dbReference type="EMBL" id="FNFO01000003">
    <property type="protein sequence ID" value="SDK85196.1"/>
    <property type="molecule type" value="Genomic_DNA"/>
</dbReference>
<keyword evidence="8" id="KW-1185">Reference proteome</keyword>
<sequence length="385" mass="41219">MASEVVVATRHRRTHRMAVGAFFFLRGLIFASWASRIPQIQERLALSDGELGGVLLAMPAGMILGMPLSAWLVGRLGSHRLLAVGAPFYAVALLLIGMTQATWQLMGVLFLFGLSGNLYNIATNTQGVGVEALYGRSVMASFHGLWSLAGFLSALLGSYFISLELAITTHFAITSLTALVLMLAFHRYTLDEDASAHKNKPIFVRPDRTLLNLGAIAFCSMICEGTMFDWSGIYFTKVVGVPESMTALGYVAFMATMAGGRFFGDWLAMRLGVRRLIQVNGVLIALGLLTAVLLPYLPTAVAGFLLVGVGTSTIVPLVYGIAGKTTTMSTGMALTAVSSTGFLGFLFGPPLIGFISEIANLQWSFALVALLGLCSAWLISRVRLS</sequence>
<dbReference type="Proteomes" id="UP000198510">
    <property type="component" value="Unassembled WGS sequence"/>
</dbReference>
<reference evidence="7 8" key="1">
    <citation type="submission" date="2016-10" db="EMBL/GenBank/DDBJ databases">
        <authorList>
            <person name="de Groot N.N."/>
        </authorList>
    </citation>
    <scope>NUCLEOTIDE SEQUENCE [LARGE SCALE GENOMIC DNA]</scope>
    <source>
        <strain evidence="7 8">DSM 25186</strain>
    </source>
</reference>
<name>A0A1G9F9Y8_9BACT</name>
<feature type="transmembrane region" description="Helical" evidence="5">
    <location>
        <begin position="209"/>
        <end position="227"/>
    </location>
</feature>
<dbReference type="AlphaFoldDB" id="A0A1G9F9Y8"/>
<dbReference type="PROSITE" id="PS50850">
    <property type="entry name" value="MFS"/>
    <property type="match status" value="1"/>
</dbReference>
<gene>
    <name evidence="7" type="ORF">SAMN05421823_103718</name>
</gene>
<evidence type="ECO:0000256" key="5">
    <source>
        <dbReference type="SAM" id="Phobius"/>
    </source>
</evidence>
<dbReference type="InterPro" id="IPR051788">
    <property type="entry name" value="MFS_Transporter"/>
</dbReference>
<feature type="transmembrane region" description="Helical" evidence="5">
    <location>
        <begin position="276"/>
        <end position="294"/>
    </location>
</feature>
<dbReference type="InterPro" id="IPR011701">
    <property type="entry name" value="MFS"/>
</dbReference>
<dbReference type="InterPro" id="IPR020846">
    <property type="entry name" value="MFS_dom"/>
</dbReference>
<dbReference type="RefSeq" id="WP_218127047.1">
    <property type="nucleotide sequence ID" value="NZ_FNFO01000003.1"/>
</dbReference>
<dbReference type="PANTHER" id="PTHR23514:SF13">
    <property type="entry name" value="INNER MEMBRANE PROTEIN YBJJ"/>
    <property type="match status" value="1"/>
</dbReference>
<feature type="domain" description="Major facilitator superfamily (MFS) profile" evidence="6">
    <location>
        <begin position="209"/>
        <end position="385"/>
    </location>
</feature>
<accession>A0A1G9F9Y8</accession>
<evidence type="ECO:0000256" key="1">
    <source>
        <dbReference type="ARBA" id="ARBA00004141"/>
    </source>
</evidence>
<feature type="transmembrane region" description="Helical" evidence="5">
    <location>
        <begin position="142"/>
        <end position="161"/>
    </location>
</feature>
<dbReference type="Pfam" id="PF07690">
    <property type="entry name" value="MFS_1"/>
    <property type="match status" value="1"/>
</dbReference>
<keyword evidence="4 5" id="KW-0472">Membrane</keyword>
<keyword evidence="2 5" id="KW-0812">Transmembrane</keyword>
<protein>
    <submittedName>
        <fullName evidence="7">Fucose permease</fullName>
    </submittedName>
</protein>
<feature type="transmembrane region" description="Helical" evidence="5">
    <location>
        <begin position="333"/>
        <end position="355"/>
    </location>
</feature>
<dbReference type="Gene3D" id="1.20.1250.20">
    <property type="entry name" value="MFS general substrate transporter like domains"/>
    <property type="match status" value="2"/>
</dbReference>
<feature type="transmembrane region" description="Helical" evidence="5">
    <location>
        <begin position="105"/>
        <end position="122"/>
    </location>
</feature>
<dbReference type="STRING" id="1075417.SAMN05421823_103718"/>
<dbReference type="GO" id="GO:0022857">
    <property type="term" value="F:transmembrane transporter activity"/>
    <property type="evidence" value="ECO:0007669"/>
    <property type="project" value="InterPro"/>
</dbReference>
<dbReference type="CDD" id="cd17393">
    <property type="entry name" value="MFS_MosC_like"/>
    <property type="match status" value="1"/>
</dbReference>
<feature type="transmembrane region" description="Helical" evidence="5">
    <location>
        <begin position="361"/>
        <end position="379"/>
    </location>
</feature>
<dbReference type="PANTHER" id="PTHR23514">
    <property type="entry name" value="BYPASS OF STOP CODON PROTEIN 6"/>
    <property type="match status" value="1"/>
</dbReference>
<organism evidence="7 8">
    <name type="scientific">Catalinimonas alkaloidigena</name>
    <dbReference type="NCBI Taxonomy" id="1075417"/>
    <lineage>
        <taxon>Bacteria</taxon>
        <taxon>Pseudomonadati</taxon>
        <taxon>Bacteroidota</taxon>
        <taxon>Cytophagia</taxon>
        <taxon>Cytophagales</taxon>
        <taxon>Catalimonadaceae</taxon>
        <taxon>Catalinimonas</taxon>
    </lineage>
</organism>
<keyword evidence="3 5" id="KW-1133">Transmembrane helix</keyword>
<feature type="transmembrane region" description="Helical" evidence="5">
    <location>
        <begin position="247"/>
        <end position="264"/>
    </location>
</feature>
<evidence type="ECO:0000256" key="4">
    <source>
        <dbReference type="ARBA" id="ARBA00023136"/>
    </source>
</evidence>
<evidence type="ECO:0000256" key="2">
    <source>
        <dbReference type="ARBA" id="ARBA00022692"/>
    </source>
</evidence>
<evidence type="ECO:0000313" key="7">
    <source>
        <dbReference type="EMBL" id="SDK85196.1"/>
    </source>
</evidence>
<evidence type="ECO:0000313" key="8">
    <source>
        <dbReference type="Proteomes" id="UP000198510"/>
    </source>
</evidence>
<proteinExistence type="predicted"/>
<dbReference type="GO" id="GO:0016020">
    <property type="term" value="C:membrane"/>
    <property type="evidence" value="ECO:0007669"/>
    <property type="project" value="UniProtKB-SubCell"/>
</dbReference>
<feature type="transmembrane region" description="Helical" evidence="5">
    <location>
        <begin position="300"/>
        <end position="321"/>
    </location>
</feature>
<dbReference type="SUPFAM" id="SSF103473">
    <property type="entry name" value="MFS general substrate transporter"/>
    <property type="match status" value="1"/>
</dbReference>
<evidence type="ECO:0000256" key="3">
    <source>
        <dbReference type="ARBA" id="ARBA00022989"/>
    </source>
</evidence>
<comment type="subcellular location">
    <subcellularLocation>
        <location evidence="1">Membrane</location>
        <topology evidence="1">Multi-pass membrane protein</topology>
    </subcellularLocation>
</comment>
<feature type="transmembrane region" description="Helical" evidence="5">
    <location>
        <begin position="81"/>
        <end position="99"/>
    </location>
</feature>
<dbReference type="InterPro" id="IPR036259">
    <property type="entry name" value="MFS_trans_sf"/>
</dbReference>
<feature type="transmembrane region" description="Helical" evidence="5">
    <location>
        <begin position="54"/>
        <end position="74"/>
    </location>
</feature>
<evidence type="ECO:0000259" key="6">
    <source>
        <dbReference type="PROSITE" id="PS50850"/>
    </source>
</evidence>
<feature type="transmembrane region" description="Helical" evidence="5">
    <location>
        <begin position="167"/>
        <end position="188"/>
    </location>
</feature>